<dbReference type="AlphaFoldDB" id="A0A2Z6MDP5"/>
<gene>
    <name evidence="2" type="ORF">TSUD_365540</name>
</gene>
<accession>A0A2Z6MDP5</accession>
<evidence type="ECO:0000313" key="3">
    <source>
        <dbReference type="Proteomes" id="UP000242715"/>
    </source>
</evidence>
<sequence>MRRADEAKFARAGDIDVKIETLKNEVANLEKKLASEKEKLATVIKEKNDLAAKYKIRIIAPNVEVSKVDKYKVVRDGMIVDEEEDQET</sequence>
<name>A0A2Z6MDP5_TRISU</name>
<feature type="coiled-coil region" evidence="1">
    <location>
        <begin position="12"/>
        <end position="53"/>
    </location>
</feature>
<protein>
    <submittedName>
        <fullName evidence="2">Uncharacterized protein</fullName>
    </submittedName>
</protein>
<reference evidence="3" key="1">
    <citation type="journal article" date="2017" name="Front. Plant Sci.">
        <title>Climate Clever Clovers: New Paradigm to Reduce the Environmental Footprint of Ruminants by Breeding Low Methanogenic Forages Utilizing Haplotype Variation.</title>
        <authorList>
            <person name="Kaur P."/>
            <person name="Appels R."/>
            <person name="Bayer P.E."/>
            <person name="Keeble-Gagnere G."/>
            <person name="Wang J."/>
            <person name="Hirakawa H."/>
            <person name="Shirasawa K."/>
            <person name="Vercoe P."/>
            <person name="Stefanova K."/>
            <person name="Durmic Z."/>
            <person name="Nichols P."/>
            <person name="Revell C."/>
            <person name="Isobe S.N."/>
            <person name="Edwards D."/>
            <person name="Erskine W."/>
        </authorList>
    </citation>
    <scope>NUCLEOTIDE SEQUENCE [LARGE SCALE GENOMIC DNA]</scope>
    <source>
        <strain evidence="3">cv. Daliak</strain>
    </source>
</reference>
<evidence type="ECO:0000313" key="2">
    <source>
        <dbReference type="EMBL" id="GAU30846.1"/>
    </source>
</evidence>
<proteinExistence type="predicted"/>
<dbReference type="EMBL" id="DF973437">
    <property type="protein sequence ID" value="GAU30846.1"/>
    <property type="molecule type" value="Genomic_DNA"/>
</dbReference>
<dbReference type="Proteomes" id="UP000242715">
    <property type="component" value="Unassembled WGS sequence"/>
</dbReference>
<keyword evidence="3" id="KW-1185">Reference proteome</keyword>
<evidence type="ECO:0000256" key="1">
    <source>
        <dbReference type="SAM" id="Coils"/>
    </source>
</evidence>
<organism evidence="2 3">
    <name type="scientific">Trifolium subterraneum</name>
    <name type="common">Subterranean clover</name>
    <dbReference type="NCBI Taxonomy" id="3900"/>
    <lineage>
        <taxon>Eukaryota</taxon>
        <taxon>Viridiplantae</taxon>
        <taxon>Streptophyta</taxon>
        <taxon>Embryophyta</taxon>
        <taxon>Tracheophyta</taxon>
        <taxon>Spermatophyta</taxon>
        <taxon>Magnoliopsida</taxon>
        <taxon>eudicotyledons</taxon>
        <taxon>Gunneridae</taxon>
        <taxon>Pentapetalae</taxon>
        <taxon>rosids</taxon>
        <taxon>fabids</taxon>
        <taxon>Fabales</taxon>
        <taxon>Fabaceae</taxon>
        <taxon>Papilionoideae</taxon>
        <taxon>50 kb inversion clade</taxon>
        <taxon>NPAAA clade</taxon>
        <taxon>Hologalegina</taxon>
        <taxon>IRL clade</taxon>
        <taxon>Trifolieae</taxon>
        <taxon>Trifolium</taxon>
    </lineage>
</organism>
<keyword evidence="1" id="KW-0175">Coiled coil</keyword>